<comment type="caution">
    <text evidence="9">The sequence shown here is derived from an EMBL/GenBank/DDBJ whole genome shotgun (WGS) entry which is preliminary data.</text>
</comment>
<dbReference type="Proteomes" id="UP000639396">
    <property type="component" value="Unassembled WGS sequence"/>
</dbReference>
<dbReference type="Pfam" id="PF04647">
    <property type="entry name" value="AgrB"/>
    <property type="match status" value="1"/>
</dbReference>
<keyword evidence="6 8" id="KW-1133">Transmembrane helix</keyword>
<dbReference type="InterPro" id="IPR006741">
    <property type="entry name" value="AgrB"/>
</dbReference>
<evidence type="ECO:0000313" key="9">
    <source>
        <dbReference type="EMBL" id="MBD2865800.1"/>
    </source>
</evidence>
<evidence type="ECO:0000256" key="4">
    <source>
        <dbReference type="ARBA" id="ARBA00022692"/>
    </source>
</evidence>
<dbReference type="GO" id="GO:0008233">
    <property type="term" value="F:peptidase activity"/>
    <property type="evidence" value="ECO:0007669"/>
    <property type="project" value="UniProtKB-KW"/>
</dbReference>
<proteinExistence type="predicted"/>
<keyword evidence="5" id="KW-0378">Hydrolase</keyword>
<dbReference type="RefSeq" id="WP_190931420.1">
    <property type="nucleotide sequence ID" value="NZ_JACXJA010000047.1"/>
</dbReference>
<evidence type="ECO:0000256" key="7">
    <source>
        <dbReference type="ARBA" id="ARBA00023136"/>
    </source>
</evidence>
<reference evidence="9" key="1">
    <citation type="submission" date="2020-09" db="EMBL/GenBank/DDBJ databases">
        <title>A novel bacterium of genus Paenibacillus, isolated from South China Sea.</title>
        <authorList>
            <person name="Huang H."/>
            <person name="Mo K."/>
            <person name="Hu Y."/>
        </authorList>
    </citation>
    <scope>NUCLEOTIDE SEQUENCE</scope>
    <source>
        <strain evidence="9">IB182363</strain>
    </source>
</reference>
<organism evidence="9 10">
    <name type="scientific">Paenibacillus oceani</name>
    <dbReference type="NCBI Taxonomy" id="2772510"/>
    <lineage>
        <taxon>Bacteria</taxon>
        <taxon>Bacillati</taxon>
        <taxon>Bacillota</taxon>
        <taxon>Bacilli</taxon>
        <taxon>Bacillales</taxon>
        <taxon>Paenibacillaceae</taxon>
        <taxon>Paenibacillus</taxon>
    </lineage>
</organism>
<protein>
    <submittedName>
        <fullName evidence="9">Accessory gene regulator B family protein</fullName>
    </submittedName>
</protein>
<feature type="transmembrane region" description="Helical" evidence="8">
    <location>
        <begin position="102"/>
        <end position="126"/>
    </location>
</feature>
<keyword evidence="2" id="KW-0673">Quorum sensing</keyword>
<dbReference type="EMBL" id="JACXJA010000047">
    <property type="protein sequence ID" value="MBD2865800.1"/>
    <property type="molecule type" value="Genomic_DNA"/>
</dbReference>
<evidence type="ECO:0000256" key="8">
    <source>
        <dbReference type="SAM" id="Phobius"/>
    </source>
</evidence>
<keyword evidence="1" id="KW-1003">Cell membrane</keyword>
<accession>A0A927CDV6</accession>
<evidence type="ECO:0000256" key="5">
    <source>
        <dbReference type="ARBA" id="ARBA00022801"/>
    </source>
</evidence>
<keyword evidence="10" id="KW-1185">Reference proteome</keyword>
<gene>
    <name evidence="9" type="ORF">IDH45_27845</name>
</gene>
<dbReference type="SMART" id="SM00793">
    <property type="entry name" value="AgrB"/>
    <property type="match status" value="1"/>
</dbReference>
<dbReference type="GO" id="GO:0016020">
    <property type="term" value="C:membrane"/>
    <property type="evidence" value="ECO:0007669"/>
    <property type="project" value="InterPro"/>
</dbReference>
<name>A0A927CDV6_9BACL</name>
<evidence type="ECO:0000256" key="1">
    <source>
        <dbReference type="ARBA" id="ARBA00022475"/>
    </source>
</evidence>
<dbReference type="GO" id="GO:0009372">
    <property type="term" value="P:quorum sensing"/>
    <property type="evidence" value="ECO:0007669"/>
    <property type="project" value="UniProtKB-KW"/>
</dbReference>
<dbReference type="AlphaFoldDB" id="A0A927CDV6"/>
<evidence type="ECO:0000313" key="10">
    <source>
        <dbReference type="Proteomes" id="UP000639396"/>
    </source>
</evidence>
<evidence type="ECO:0000256" key="3">
    <source>
        <dbReference type="ARBA" id="ARBA00022670"/>
    </source>
</evidence>
<evidence type="ECO:0000256" key="6">
    <source>
        <dbReference type="ARBA" id="ARBA00022989"/>
    </source>
</evidence>
<keyword evidence="7 8" id="KW-0472">Membrane</keyword>
<keyword evidence="3" id="KW-0645">Protease</keyword>
<dbReference type="GO" id="GO:0006508">
    <property type="term" value="P:proteolysis"/>
    <property type="evidence" value="ECO:0007669"/>
    <property type="project" value="UniProtKB-KW"/>
</dbReference>
<sequence length="175" mass="19191">MIEALAGKIANKIKRADEQNTAHVEVLKYGLIIVINYALPVVASLTIGWITNQFSGTLFSVLAFTLLRLASGGFHFKSANVCTVVSILIISIPPHVSLSDHWITICTAVSLLLIFILAPANIRGYARMPEKYFPIMKIVSVLIVGSNLLWHSSILAIVFIVQGVLLLPLRREVKS</sequence>
<evidence type="ECO:0000256" key="2">
    <source>
        <dbReference type="ARBA" id="ARBA00022654"/>
    </source>
</evidence>
<keyword evidence="4 8" id="KW-0812">Transmembrane</keyword>
<feature type="transmembrane region" description="Helical" evidence="8">
    <location>
        <begin position="138"/>
        <end position="165"/>
    </location>
</feature>
<feature type="transmembrane region" description="Helical" evidence="8">
    <location>
        <begin position="29"/>
        <end position="48"/>
    </location>
</feature>